<proteinExistence type="predicted"/>
<sequence length="553" mass="63353">MAASSTFIRDATSNVNVNKNKNISINNLNRSNERALDEASHTGELNLSGRTLREFPNYKCDLSDTTIADLSRNRFVEFPRILCSFFSLERLILYHNAIKSIPEQIVQIHMLHTLDLSRNQLAYIPPALCKLPNLEVLIINNNRLVSLPEEIGQLEKLIELDVSANDITQLPYQLGTLSTLRTLNIRRNAIIELPTELCSLKLIYLDCSNNRIVRLPLNLRDMNSLIELNICTLGLLHIMRFLLIEAMKEEKRRGILTEHEINEKYKNSFSYQASRNLQYGIKLRTTVVPSDSGYLTTEGSEKTVGDDDSILSISSEHTLRNEPTLMLTLADEFSKELARQKAEYEKKKNQAQQLKRHLLQQLGETETQRAKAREVARRFHDEKFAKMEKQREDARRKMENSKNMQLFNFSSKDDYQKPRSWLSNKTTLTRQLSSCESSAPSKILNESLINTMNEKNKDDNSYQRSISIENATLDEYEKRSNRAVSVEPNLISGGNDIKHFYKQKTLPNGSTIQYDSTIITNRQFMLSSDTMDQSSTSSQSLLASPNNSLTRTV</sequence>
<dbReference type="SMART" id="SM00364">
    <property type="entry name" value="LRR_BAC"/>
    <property type="match status" value="4"/>
</dbReference>
<dbReference type="Gene3D" id="3.80.10.10">
    <property type="entry name" value="Ribonuclease Inhibitor"/>
    <property type="match status" value="2"/>
</dbReference>
<evidence type="ECO:0000256" key="1">
    <source>
        <dbReference type="ARBA" id="ARBA00022614"/>
    </source>
</evidence>
<dbReference type="PANTHER" id="PTHR48051:SF21">
    <property type="entry name" value="CALPONIN-HOMOLOGY (CH) DOMAIN-CONTAINING PROTEIN"/>
    <property type="match status" value="1"/>
</dbReference>
<evidence type="ECO:0000313" key="7">
    <source>
        <dbReference type="Proteomes" id="UP000681720"/>
    </source>
</evidence>
<keyword evidence="3" id="KW-0175">Coiled coil</keyword>
<dbReference type="Pfam" id="PF23598">
    <property type="entry name" value="LRR_14"/>
    <property type="match status" value="1"/>
</dbReference>
<feature type="domain" description="Disease resistance R13L4/SHOC-2-like LRR" evidence="5">
    <location>
        <begin position="82"/>
        <end position="162"/>
    </location>
</feature>
<dbReference type="InterPro" id="IPR032675">
    <property type="entry name" value="LRR_dom_sf"/>
</dbReference>
<dbReference type="SUPFAM" id="SSF52058">
    <property type="entry name" value="L domain-like"/>
    <property type="match status" value="1"/>
</dbReference>
<gene>
    <name evidence="6" type="ORF">GIL414_LOCUS34043</name>
</gene>
<dbReference type="PROSITE" id="PS51450">
    <property type="entry name" value="LRR"/>
    <property type="match status" value="2"/>
</dbReference>
<dbReference type="EMBL" id="CAJOBJ010077430">
    <property type="protein sequence ID" value="CAF4486254.1"/>
    <property type="molecule type" value="Genomic_DNA"/>
</dbReference>
<evidence type="ECO:0000256" key="4">
    <source>
        <dbReference type="SAM" id="MobiDB-lite"/>
    </source>
</evidence>
<feature type="region of interest" description="Disordered" evidence="4">
    <location>
        <begin position="529"/>
        <end position="553"/>
    </location>
</feature>
<dbReference type="GO" id="GO:0005737">
    <property type="term" value="C:cytoplasm"/>
    <property type="evidence" value="ECO:0007669"/>
    <property type="project" value="TreeGrafter"/>
</dbReference>
<feature type="coiled-coil region" evidence="3">
    <location>
        <begin position="330"/>
        <end position="404"/>
    </location>
</feature>
<keyword evidence="2" id="KW-0677">Repeat</keyword>
<dbReference type="InterPro" id="IPR050216">
    <property type="entry name" value="LRR_domain-containing"/>
</dbReference>
<dbReference type="PANTHER" id="PTHR48051">
    <property type="match status" value="1"/>
</dbReference>
<organism evidence="6 7">
    <name type="scientific">Rotaria magnacalcarata</name>
    <dbReference type="NCBI Taxonomy" id="392030"/>
    <lineage>
        <taxon>Eukaryota</taxon>
        <taxon>Metazoa</taxon>
        <taxon>Spiralia</taxon>
        <taxon>Gnathifera</taxon>
        <taxon>Rotifera</taxon>
        <taxon>Eurotatoria</taxon>
        <taxon>Bdelloidea</taxon>
        <taxon>Philodinida</taxon>
        <taxon>Philodinidae</taxon>
        <taxon>Rotaria</taxon>
    </lineage>
</organism>
<evidence type="ECO:0000256" key="2">
    <source>
        <dbReference type="ARBA" id="ARBA00022737"/>
    </source>
</evidence>
<dbReference type="Proteomes" id="UP000681720">
    <property type="component" value="Unassembled WGS sequence"/>
</dbReference>
<evidence type="ECO:0000313" key="6">
    <source>
        <dbReference type="EMBL" id="CAF4486254.1"/>
    </source>
</evidence>
<evidence type="ECO:0000259" key="5">
    <source>
        <dbReference type="Pfam" id="PF23598"/>
    </source>
</evidence>
<dbReference type="InterPro" id="IPR001611">
    <property type="entry name" value="Leu-rich_rpt"/>
</dbReference>
<dbReference type="SMART" id="SM00369">
    <property type="entry name" value="LRR_TYP"/>
    <property type="match status" value="4"/>
</dbReference>
<protein>
    <recommendedName>
        <fullName evidence="5">Disease resistance R13L4/SHOC-2-like LRR domain-containing protein</fullName>
    </recommendedName>
</protein>
<name>A0A8S2XBE8_9BILA</name>
<feature type="compositionally biased region" description="Low complexity" evidence="4">
    <location>
        <begin position="529"/>
        <end position="541"/>
    </location>
</feature>
<reference evidence="6" key="1">
    <citation type="submission" date="2021-02" db="EMBL/GenBank/DDBJ databases">
        <authorList>
            <person name="Nowell W R."/>
        </authorList>
    </citation>
    <scope>NUCLEOTIDE SEQUENCE</scope>
</reference>
<accession>A0A8S2XBE8</accession>
<dbReference type="AlphaFoldDB" id="A0A8S2XBE8"/>
<dbReference type="InterPro" id="IPR055414">
    <property type="entry name" value="LRR_R13L4/SHOC2-like"/>
</dbReference>
<evidence type="ECO:0000256" key="3">
    <source>
        <dbReference type="SAM" id="Coils"/>
    </source>
</evidence>
<feature type="compositionally biased region" description="Polar residues" evidence="4">
    <location>
        <begin position="542"/>
        <end position="553"/>
    </location>
</feature>
<dbReference type="InterPro" id="IPR003591">
    <property type="entry name" value="Leu-rich_rpt_typical-subtyp"/>
</dbReference>
<comment type="caution">
    <text evidence="6">The sequence shown here is derived from an EMBL/GenBank/DDBJ whole genome shotgun (WGS) entry which is preliminary data.</text>
</comment>
<keyword evidence="1" id="KW-0433">Leucine-rich repeat</keyword>